<dbReference type="Proteomes" id="UP000012063">
    <property type="component" value="Unassembled WGS sequence"/>
</dbReference>
<feature type="transmembrane region" description="Helical" evidence="7">
    <location>
        <begin position="378"/>
        <end position="398"/>
    </location>
</feature>
<evidence type="ECO:0000256" key="3">
    <source>
        <dbReference type="ARBA" id="ARBA00022692"/>
    </source>
</evidence>
<gene>
    <name evidence="8" type="ORF">HSACCH_00350</name>
</gene>
<comment type="similarity">
    <text evidence="6">Belongs to the sodium:neurotransmitter symporter (SNF) (TC 2.A.22) family.</text>
</comment>
<feature type="transmembrane region" description="Helical" evidence="7">
    <location>
        <begin position="38"/>
        <end position="63"/>
    </location>
</feature>
<dbReference type="Pfam" id="PF00209">
    <property type="entry name" value="SNF"/>
    <property type="match status" value="2"/>
</dbReference>
<keyword evidence="9" id="KW-1185">Reference proteome</keyword>
<evidence type="ECO:0000256" key="5">
    <source>
        <dbReference type="ARBA" id="ARBA00023136"/>
    </source>
</evidence>
<evidence type="ECO:0000256" key="2">
    <source>
        <dbReference type="ARBA" id="ARBA00022448"/>
    </source>
</evidence>
<keyword evidence="3 6" id="KW-0812">Transmembrane</keyword>
<keyword evidence="4 7" id="KW-1133">Transmembrane helix</keyword>
<dbReference type="EMBL" id="CAUI01000005">
    <property type="protein sequence ID" value="CCU78031.1"/>
    <property type="molecule type" value="Genomic_DNA"/>
</dbReference>
<comment type="subcellular location">
    <subcellularLocation>
        <location evidence="1">Membrane</location>
        <topology evidence="1">Multi-pass membrane protein</topology>
    </subcellularLocation>
</comment>
<evidence type="ECO:0000256" key="6">
    <source>
        <dbReference type="RuleBase" id="RU003732"/>
    </source>
</evidence>
<feature type="transmembrane region" description="Helical" evidence="7">
    <location>
        <begin position="217"/>
        <end position="235"/>
    </location>
</feature>
<dbReference type="PANTHER" id="PTHR42948:SF1">
    <property type="entry name" value="TRANSPORTER"/>
    <property type="match status" value="1"/>
</dbReference>
<dbReference type="NCBIfam" id="NF037979">
    <property type="entry name" value="Na_transp"/>
    <property type="match status" value="1"/>
</dbReference>
<dbReference type="RefSeq" id="WP_005487385.1">
    <property type="nucleotide sequence ID" value="NZ_CAUI01000005.1"/>
</dbReference>
<sequence length="442" mass="48281">MERENWTSKLGFILAAAGSAIGLGNIWRFPYVTGTNGGAIFILIYLAAILFIGYPILVSEMTLGRKTEKNPIGAFKKMASNTPWPIVGALGVLSGFVILSYYSVVAGWGMSYIFKSLNFTAESNFPQIFSAHISSFTEPIIWHGIFMFLTIAVIGAGVVNGIQKLVKILMPILFGIIFLLIIRSVTLDGAAAGLSFYLKPDFSAITFQTFTDAISQAFFTLSLGMGVMITYGSYLSEKESINESAAFVLVFDTLVALLAGFAIFPAVFAFGLDPASGPGLTFITLPAVFTQMPFGSFFSLIFFLLLTIAALTSSISMLEVVVAFLVDEYNWNRKKASYLMGCLIFFVGIPPLLGYSSFSNFNFLGMDVLDTYDWFTNSIFLPTGGILTSIFVGHIWGSKNSIEEANKNSSFHIGSIYSLLLKYIVPAAVLFIMLFNIYQTIS</sequence>
<feature type="transmembrane region" description="Helical" evidence="7">
    <location>
        <begin position="419"/>
        <end position="438"/>
    </location>
</feature>
<dbReference type="InterPro" id="IPR000175">
    <property type="entry name" value="Na/ntran_symport"/>
</dbReference>
<dbReference type="PROSITE" id="PS50267">
    <property type="entry name" value="NA_NEUROTRAN_SYMP_3"/>
    <property type="match status" value="1"/>
</dbReference>
<dbReference type="GO" id="GO:0016020">
    <property type="term" value="C:membrane"/>
    <property type="evidence" value="ECO:0007669"/>
    <property type="project" value="UniProtKB-SubCell"/>
</dbReference>
<dbReference type="OrthoDB" id="9762833at2"/>
<feature type="transmembrane region" description="Helical" evidence="7">
    <location>
        <begin position="338"/>
        <end position="358"/>
    </location>
</feature>
<feature type="transmembrane region" description="Helical" evidence="7">
    <location>
        <begin position="297"/>
        <end position="326"/>
    </location>
</feature>
<feature type="transmembrane region" description="Helical" evidence="7">
    <location>
        <begin position="172"/>
        <end position="197"/>
    </location>
</feature>
<feature type="transmembrane region" description="Helical" evidence="7">
    <location>
        <begin position="140"/>
        <end position="160"/>
    </location>
</feature>
<evidence type="ECO:0000256" key="1">
    <source>
        <dbReference type="ARBA" id="ARBA00004141"/>
    </source>
</evidence>
<keyword evidence="2 6" id="KW-0813">Transport</keyword>
<evidence type="ECO:0000256" key="7">
    <source>
        <dbReference type="SAM" id="Phobius"/>
    </source>
</evidence>
<feature type="transmembrane region" description="Helical" evidence="7">
    <location>
        <begin position="84"/>
        <end position="104"/>
    </location>
</feature>
<dbReference type="AlphaFoldDB" id="M5DY52"/>
<evidence type="ECO:0000313" key="9">
    <source>
        <dbReference type="Proteomes" id="UP000012063"/>
    </source>
</evidence>
<accession>M5DY52</accession>
<evidence type="ECO:0000256" key="4">
    <source>
        <dbReference type="ARBA" id="ARBA00022989"/>
    </source>
</evidence>
<proteinExistence type="inferred from homology"/>
<evidence type="ECO:0000313" key="8">
    <source>
        <dbReference type="EMBL" id="CCU78031.1"/>
    </source>
</evidence>
<organism evidence="8 9">
    <name type="scientific">Halanaerobium saccharolyticum subsp. saccharolyticum DSM 6643</name>
    <dbReference type="NCBI Taxonomy" id="1293054"/>
    <lineage>
        <taxon>Bacteria</taxon>
        <taxon>Bacillati</taxon>
        <taxon>Bacillota</taxon>
        <taxon>Clostridia</taxon>
        <taxon>Halanaerobiales</taxon>
        <taxon>Halanaerobiaceae</taxon>
        <taxon>Halanaerobium</taxon>
    </lineage>
</organism>
<dbReference type="PRINTS" id="PR00176">
    <property type="entry name" value="NANEUSMPORT"/>
</dbReference>
<keyword evidence="5 7" id="KW-0472">Membrane</keyword>
<dbReference type="eggNOG" id="COG0733">
    <property type="taxonomic scope" value="Bacteria"/>
</dbReference>
<reference evidence="9" key="1">
    <citation type="journal article" date="2013" name="Genome Announc.">
        <title>Genome Sequence of Halanaerobium saccharolyticum subsp. saccharolyticum Strain DSM 6643T, a Halophilic Hydrogen-Producing Bacterium.</title>
        <authorList>
            <person name="Kivisto A."/>
            <person name="Larjo A."/>
            <person name="Ciranna A."/>
            <person name="Santala V."/>
            <person name="Roos C."/>
            <person name="Karp M."/>
        </authorList>
    </citation>
    <scope>NUCLEOTIDE SEQUENCE [LARGE SCALE GENOMIC DNA]</scope>
    <source>
        <strain evidence="9">DSM 6643</strain>
    </source>
</reference>
<dbReference type="InParanoid" id="M5DY52"/>
<name>M5DY52_9FIRM</name>
<dbReference type="FunCoup" id="M5DY52">
    <property type="interactions" value="86"/>
</dbReference>
<dbReference type="PROSITE" id="PS00610">
    <property type="entry name" value="NA_NEUROTRAN_SYMP_1"/>
    <property type="match status" value="1"/>
</dbReference>
<dbReference type="InterPro" id="IPR037272">
    <property type="entry name" value="SNS_sf"/>
</dbReference>
<feature type="transmembrane region" description="Helical" evidence="7">
    <location>
        <begin position="247"/>
        <end position="272"/>
    </location>
</feature>
<dbReference type="SUPFAM" id="SSF161070">
    <property type="entry name" value="SNF-like"/>
    <property type="match status" value="1"/>
</dbReference>
<comment type="caution">
    <text evidence="8">The sequence shown here is derived from an EMBL/GenBank/DDBJ whole genome shotgun (WGS) entry which is preliminary data.</text>
</comment>
<keyword evidence="6" id="KW-0769">Symport</keyword>
<protein>
    <recommendedName>
        <fullName evidence="6">Transporter</fullName>
    </recommendedName>
</protein>
<dbReference type="GO" id="GO:0015293">
    <property type="term" value="F:symporter activity"/>
    <property type="evidence" value="ECO:0007669"/>
    <property type="project" value="UniProtKB-KW"/>
</dbReference>
<dbReference type="CDD" id="cd10336">
    <property type="entry name" value="SLC6sbd_Tyt1-Like"/>
    <property type="match status" value="1"/>
</dbReference>
<dbReference type="PANTHER" id="PTHR42948">
    <property type="entry name" value="TRANSPORTER"/>
    <property type="match status" value="1"/>
</dbReference>
<dbReference type="InterPro" id="IPR047218">
    <property type="entry name" value="YocR/YhdH-like"/>
</dbReference>